<dbReference type="EMBL" id="JNVN01000606">
    <property type="protein sequence ID" value="KHJ34951.1"/>
    <property type="molecule type" value="Genomic_DNA"/>
</dbReference>
<dbReference type="STRING" id="52586.A0A0B1PDC6"/>
<evidence type="ECO:0000256" key="1">
    <source>
        <dbReference type="ARBA" id="ARBA00035112"/>
    </source>
</evidence>
<organism evidence="2 3">
    <name type="scientific">Uncinula necator</name>
    <name type="common">Grape powdery mildew</name>
    <dbReference type="NCBI Taxonomy" id="52586"/>
    <lineage>
        <taxon>Eukaryota</taxon>
        <taxon>Fungi</taxon>
        <taxon>Dikarya</taxon>
        <taxon>Ascomycota</taxon>
        <taxon>Pezizomycotina</taxon>
        <taxon>Leotiomycetes</taxon>
        <taxon>Erysiphales</taxon>
        <taxon>Erysiphaceae</taxon>
        <taxon>Erysiphe</taxon>
    </lineage>
</organism>
<keyword evidence="3" id="KW-1185">Reference proteome</keyword>
<sequence>MFKSRTEMVLTFHVAPIQELGNSRTLIQFNGSFLKENVFRLPASPEVDAAWESLGVNYRAVTVPPILAEKAGLKPSQVQINPAYGGGYPANVEGLHHLHCLNLVRQALYYNIDYYRSAGKGAFVNNDHIVRLHVSHCLDILRQQLMCSPNTALLGQIWWDRKAPKAFVDFNTEHKCRNYDTIREWAKKRQLPKNVPSDFLQPPQSVEEIYDELP</sequence>
<evidence type="ECO:0000313" key="3">
    <source>
        <dbReference type="Proteomes" id="UP000030854"/>
    </source>
</evidence>
<reference evidence="2 3" key="1">
    <citation type="journal article" date="2014" name="BMC Genomics">
        <title>Adaptive genomic structural variation in the grape powdery mildew pathogen, Erysiphe necator.</title>
        <authorList>
            <person name="Jones L."/>
            <person name="Riaz S."/>
            <person name="Morales-Cruz A."/>
            <person name="Amrine K.C."/>
            <person name="McGuire B."/>
            <person name="Gubler W.D."/>
            <person name="Walker M.A."/>
            <person name="Cantu D."/>
        </authorList>
    </citation>
    <scope>NUCLEOTIDE SEQUENCE [LARGE SCALE GENOMIC DNA]</scope>
    <source>
        <strain evidence="3">c</strain>
    </source>
</reference>
<dbReference type="PANTHER" id="PTHR33365">
    <property type="entry name" value="YALI0B05434P"/>
    <property type="match status" value="1"/>
</dbReference>
<name>A0A0B1PDC6_UNCNE</name>
<dbReference type="InterPro" id="IPR021765">
    <property type="entry name" value="UstYa-like"/>
</dbReference>
<gene>
    <name evidence="2" type="ORF">EV44_g3207</name>
</gene>
<proteinExistence type="inferred from homology"/>
<dbReference type="AlphaFoldDB" id="A0A0B1PDC6"/>
<dbReference type="Pfam" id="PF11807">
    <property type="entry name" value="UstYa"/>
    <property type="match status" value="1"/>
</dbReference>
<dbReference type="Proteomes" id="UP000030854">
    <property type="component" value="Unassembled WGS sequence"/>
</dbReference>
<dbReference type="HOGENOM" id="CLU_042941_6_4_1"/>
<comment type="similarity">
    <text evidence="1">Belongs to the ustYa family.</text>
</comment>
<protein>
    <submittedName>
        <fullName evidence="2">Putative tat pathway signal sequence</fullName>
    </submittedName>
</protein>
<dbReference type="PANTHER" id="PTHR33365:SF13">
    <property type="entry name" value="TAT PATHWAY SIGNAL SEQUENCE"/>
    <property type="match status" value="1"/>
</dbReference>
<accession>A0A0B1PDC6</accession>
<evidence type="ECO:0000313" key="2">
    <source>
        <dbReference type="EMBL" id="KHJ34951.1"/>
    </source>
</evidence>
<comment type="caution">
    <text evidence="2">The sequence shown here is derived from an EMBL/GenBank/DDBJ whole genome shotgun (WGS) entry which is preliminary data.</text>
</comment>
<dbReference type="OMA" id="NVEVFHH"/>
<dbReference type="GO" id="GO:0043386">
    <property type="term" value="P:mycotoxin biosynthetic process"/>
    <property type="evidence" value="ECO:0007669"/>
    <property type="project" value="InterPro"/>
</dbReference>